<dbReference type="InterPro" id="IPR012349">
    <property type="entry name" value="Split_barrel_FMN-bd"/>
</dbReference>
<dbReference type="Pfam" id="PF01243">
    <property type="entry name" value="PNPOx_N"/>
    <property type="match status" value="1"/>
</dbReference>
<dbReference type="InterPro" id="IPR052917">
    <property type="entry name" value="Stress-Dev_Protein"/>
</dbReference>
<dbReference type="RefSeq" id="WP_380651848.1">
    <property type="nucleotide sequence ID" value="NZ_JBHRVQ010000001.1"/>
</dbReference>
<evidence type="ECO:0000259" key="1">
    <source>
        <dbReference type="Pfam" id="PF01243"/>
    </source>
</evidence>
<dbReference type="PANTHER" id="PTHR34818:SF1">
    <property type="entry name" value="PROTEIN BLI-3"/>
    <property type="match status" value="1"/>
</dbReference>
<dbReference type="InterPro" id="IPR011576">
    <property type="entry name" value="Pyridox_Oxase_N"/>
</dbReference>
<dbReference type="SUPFAM" id="SSF50475">
    <property type="entry name" value="FMN-binding split barrel"/>
    <property type="match status" value="1"/>
</dbReference>
<comment type="caution">
    <text evidence="4">The sequence shown here is derived from an EMBL/GenBank/DDBJ whole genome shotgun (WGS) entry which is preliminary data.</text>
</comment>
<reference evidence="4" key="1">
    <citation type="journal article" date="2014" name="Int. J. Syst. Evol. Microbiol.">
        <title>Complete genome of a new Firmicutes species belonging to the dominant human colonic microbiota ('Ruminococcus bicirculans') reveals two chromosomes and a selective capacity to utilize plant glucans.</title>
        <authorList>
            <consortium name="NISC Comparative Sequencing Program"/>
            <person name="Wegmann U."/>
            <person name="Louis P."/>
            <person name="Goesmann A."/>
            <person name="Henrissat B."/>
            <person name="Duncan S.H."/>
            <person name="Flint H.J."/>
        </authorList>
    </citation>
    <scope>NUCLEOTIDE SEQUENCE</scope>
    <source>
        <strain evidence="4">CCM 7756</strain>
    </source>
</reference>
<proteinExistence type="predicted"/>
<keyword evidence="5" id="KW-1185">Reference proteome</keyword>
<dbReference type="EMBL" id="JBHRVQ010000004">
    <property type="protein sequence ID" value="MFC3389676.1"/>
    <property type="molecule type" value="Genomic_DNA"/>
</dbReference>
<dbReference type="EMBL" id="JBHRVQ010000005">
    <property type="protein sequence ID" value="MFC3389692.1"/>
    <property type="molecule type" value="Genomic_DNA"/>
</dbReference>
<reference evidence="5" key="2">
    <citation type="journal article" date="2019" name="Int. J. Syst. Evol. Microbiol.">
        <title>The Global Catalogue of Microorganisms (GCM) 10K type strain sequencing project: providing services to taxonomists for standard genome sequencing and annotation.</title>
        <authorList>
            <consortium name="The Broad Institute Genomics Platform"/>
            <consortium name="The Broad Institute Genome Sequencing Center for Infectious Disease"/>
            <person name="Wu L."/>
            <person name="Ma J."/>
        </authorList>
    </citation>
    <scope>NUCLEOTIDE SEQUENCE [LARGE SCALE GENOMIC DNA]</scope>
    <source>
        <strain evidence="5">CCM 7756</strain>
    </source>
</reference>
<name>A0ABV7NBT3_9STAP</name>
<evidence type="ECO:0000313" key="2">
    <source>
        <dbReference type="EMBL" id="MFC3387641.1"/>
    </source>
</evidence>
<protein>
    <submittedName>
        <fullName evidence="4">Pyridoxamine 5'-phosphate oxidase family protein</fullName>
    </submittedName>
</protein>
<evidence type="ECO:0000313" key="5">
    <source>
        <dbReference type="Proteomes" id="UP001595637"/>
    </source>
</evidence>
<accession>A0ABV7NBT3</accession>
<organism evidence="4 5">
    <name type="scientific">Salinicoccus sesuvii</name>
    <dbReference type="NCBI Taxonomy" id="868281"/>
    <lineage>
        <taxon>Bacteria</taxon>
        <taxon>Bacillati</taxon>
        <taxon>Bacillota</taxon>
        <taxon>Bacilli</taxon>
        <taxon>Bacillales</taxon>
        <taxon>Staphylococcaceae</taxon>
        <taxon>Salinicoccus</taxon>
    </lineage>
</organism>
<feature type="domain" description="Pyridoxamine 5'-phosphate oxidase N-terminal" evidence="1">
    <location>
        <begin position="8"/>
        <end position="129"/>
    </location>
</feature>
<dbReference type="Proteomes" id="UP001595637">
    <property type="component" value="Unassembled WGS sequence"/>
</dbReference>
<evidence type="ECO:0000313" key="3">
    <source>
        <dbReference type="EMBL" id="MFC3389676.1"/>
    </source>
</evidence>
<sequence length="142" mass="16375">MNREDFKNTLKEILDNNKIGTLATIRDNKPISRYMYFYNDALTLYAYTKKDTYKVEDLEENPNSHILLGYEERDDLGERYVEIQGKASLPGEVSSDVDAMLADAGKRYEKLKEEGDLQIIKIEIDAARIMNDDDTEPKTVDL</sequence>
<dbReference type="Gene3D" id="2.30.110.10">
    <property type="entry name" value="Electron Transport, Fmn-binding Protein, Chain A"/>
    <property type="match status" value="1"/>
</dbReference>
<dbReference type="EMBL" id="JBHRVQ010000001">
    <property type="protein sequence ID" value="MFC3387641.1"/>
    <property type="molecule type" value="Genomic_DNA"/>
</dbReference>
<dbReference type="PANTHER" id="PTHR34818">
    <property type="entry name" value="PROTEIN BLI-3"/>
    <property type="match status" value="1"/>
</dbReference>
<evidence type="ECO:0000313" key="4">
    <source>
        <dbReference type="EMBL" id="MFC3389692.1"/>
    </source>
</evidence>
<gene>
    <name evidence="2" type="ORF">ACFOEO_03375</name>
    <name evidence="3" type="ORF">ACFOEO_14005</name>
    <name evidence="4" type="ORF">ACFOEO_14095</name>
</gene>
<reference evidence="4" key="3">
    <citation type="submission" date="2024-09" db="EMBL/GenBank/DDBJ databases">
        <authorList>
            <person name="Sun Q."/>
            <person name="Mori K."/>
        </authorList>
    </citation>
    <scope>NUCLEOTIDE SEQUENCE</scope>
    <source>
        <strain evidence="4">CCM 7756</strain>
    </source>
</reference>